<feature type="domain" description="RNA polymerase sigma-70 region 2" evidence="6">
    <location>
        <begin position="51"/>
        <end position="118"/>
    </location>
</feature>
<comment type="similarity">
    <text evidence="1">Belongs to the sigma-70 factor family. ECF subfamily.</text>
</comment>
<dbReference type="SUPFAM" id="SSF88659">
    <property type="entry name" value="Sigma3 and sigma4 domains of RNA polymerase sigma factors"/>
    <property type="match status" value="1"/>
</dbReference>
<dbReference type="OrthoDB" id="9782108at2"/>
<evidence type="ECO:0000256" key="4">
    <source>
        <dbReference type="ARBA" id="ARBA00023125"/>
    </source>
</evidence>
<evidence type="ECO:0000256" key="3">
    <source>
        <dbReference type="ARBA" id="ARBA00023082"/>
    </source>
</evidence>
<dbReference type="Proteomes" id="UP000317839">
    <property type="component" value="Unassembled WGS sequence"/>
</dbReference>
<dbReference type="InterPro" id="IPR014284">
    <property type="entry name" value="RNA_pol_sigma-70_dom"/>
</dbReference>
<dbReference type="GO" id="GO:0003677">
    <property type="term" value="F:DNA binding"/>
    <property type="evidence" value="ECO:0007669"/>
    <property type="project" value="UniProtKB-KW"/>
</dbReference>
<keyword evidence="9" id="KW-1185">Reference proteome</keyword>
<dbReference type="NCBIfam" id="TIGR02937">
    <property type="entry name" value="sigma70-ECF"/>
    <property type="match status" value="1"/>
</dbReference>
<evidence type="ECO:0000313" key="8">
    <source>
        <dbReference type="EMBL" id="TQV73754.1"/>
    </source>
</evidence>
<dbReference type="Pfam" id="PF04545">
    <property type="entry name" value="Sigma70_r4"/>
    <property type="match status" value="1"/>
</dbReference>
<dbReference type="EMBL" id="VIKR01000003">
    <property type="protein sequence ID" value="TQV73754.1"/>
    <property type="molecule type" value="Genomic_DNA"/>
</dbReference>
<keyword evidence="2" id="KW-0805">Transcription regulation</keyword>
<dbReference type="InterPro" id="IPR013324">
    <property type="entry name" value="RNA_pol_sigma_r3/r4-like"/>
</dbReference>
<organism evidence="8 9">
    <name type="scientific">Aliikangiella marina</name>
    <dbReference type="NCBI Taxonomy" id="1712262"/>
    <lineage>
        <taxon>Bacteria</taxon>
        <taxon>Pseudomonadati</taxon>
        <taxon>Pseudomonadota</taxon>
        <taxon>Gammaproteobacteria</taxon>
        <taxon>Oceanospirillales</taxon>
        <taxon>Pleioneaceae</taxon>
        <taxon>Aliikangiella</taxon>
    </lineage>
</organism>
<dbReference type="InterPro" id="IPR036388">
    <property type="entry name" value="WH-like_DNA-bd_sf"/>
</dbReference>
<dbReference type="InterPro" id="IPR007627">
    <property type="entry name" value="RNA_pol_sigma70_r2"/>
</dbReference>
<dbReference type="GO" id="GO:0006352">
    <property type="term" value="P:DNA-templated transcription initiation"/>
    <property type="evidence" value="ECO:0007669"/>
    <property type="project" value="InterPro"/>
</dbReference>
<keyword evidence="3" id="KW-0731">Sigma factor</keyword>
<evidence type="ECO:0000259" key="6">
    <source>
        <dbReference type="Pfam" id="PF04542"/>
    </source>
</evidence>
<dbReference type="InterPro" id="IPR039425">
    <property type="entry name" value="RNA_pol_sigma-70-like"/>
</dbReference>
<dbReference type="CDD" id="cd06171">
    <property type="entry name" value="Sigma70_r4"/>
    <property type="match status" value="1"/>
</dbReference>
<evidence type="ECO:0000259" key="7">
    <source>
        <dbReference type="Pfam" id="PF04545"/>
    </source>
</evidence>
<keyword evidence="5" id="KW-0804">Transcription</keyword>
<accession>A0A545T962</accession>
<proteinExistence type="inferred from homology"/>
<dbReference type="SUPFAM" id="SSF88946">
    <property type="entry name" value="Sigma2 domain of RNA polymerase sigma factors"/>
    <property type="match status" value="1"/>
</dbReference>
<reference evidence="8 9" key="1">
    <citation type="submission" date="2019-06" db="EMBL/GenBank/DDBJ databases">
        <title>Draft genome of Aliikangiella marina GYP-15.</title>
        <authorList>
            <person name="Wang G."/>
        </authorList>
    </citation>
    <scope>NUCLEOTIDE SEQUENCE [LARGE SCALE GENOMIC DNA]</scope>
    <source>
        <strain evidence="8 9">GYP-15</strain>
    </source>
</reference>
<dbReference type="Pfam" id="PF04542">
    <property type="entry name" value="Sigma70_r2"/>
    <property type="match status" value="1"/>
</dbReference>
<dbReference type="PANTHER" id="PTHR43133:SF8">
    <property type="entry name" value="RNA POLYMERASE SIGMA FACTOR HI_1459-RELATED"/>
    <property type="match status" value="1"/>
</dbReference>
<dbReference type="PANTHER" id="PTHR43133">
    <property type="entry name" value="RNA POLYMERASE ECF-TYPE SIGMA FACTO"/>
    <property type="match status" value="1"/>
</dbReference>
<keyword evidence="4" id="KW-0238">DNA-binding</keyword>
<gene>
    <name evidence="8" type="ORF">FLL45_12855</name>
</gene>
<dbReference type="GO" id="GO:0016987">
    <property type="term" value="F:sigma factor activity"/>
    <property type="evidence" value="ECO:0007669"/>
    <property type="project" value="UniProtKB-KW"/>
</dbReference>
<evidence type="ECO:0000313" key="9">
    <source>
        <dbReference type="Proteomes" id="UP000317839"/>
    </source>
</evidence>
<dbReference type="RefSeq" id="WP_142942462.1">
    <property type="nucleotide sequence ID" value="NZ_VIKR01000003.1"/>
</dbReference>
<feature type="domain" description="RNA polymerase sigma-70 region 4" evidence="7">
    <location>
        <begin position="159"/>
        <end position="206"/>
    </location>
</feature>
<dbReference type="InterPro" id="IPR007630">
    <property type="entry name" value="RNA_pol_sigma70_r4"/>
</dbReference>
<dbReference type="Gene3D" id="1.10.10.10">
    <property type="entry name" value="Winged helix-like DNA-binding domain superfamily/Winged helix DNA-binding domain"/>
    <property type="match status" value="1"/>
</dbReference>
<dbReference type="AlphaFoldDB" id="A0A545T962"/>
<comment type="caution">
    <text evidence="8">The sequence shown here is derived from an EMBL/GenBank/DDBJ whole genome shotgun (WGS) entry which is preliminary data.</text>
</comment>
<protein>
    <submittedName>
        <fullName evidence="8">Sigma-70 family RNA polymerase sigma factor</fullName>
    </submittedName>
</protein>
<evidence type="ECO:0000256" key="1">
    <source>
        <dbReference type="ARBA" id="ARBA00010641"/>
    </source>
</evidence>
<evidence type="ECO:0000256" key="2">
    <source>
        <dbReference type="ARBA" id="ARBA00023015"/>
    </source>
</evidence>
<sequence>MLLSLNSSLNANIAVAKRKKLTFTSTMKDEVSDEQLMLQYAKGDAVAFEILYERHRGGLYRYCLRQLGNAARAEECFQEVWMKLINSRVNYQPKALFTTYLYRIAHNHVIDIVRKDKKIKQETELDEAIDYASSDQGSADLVNELSKQALEDNLRQQIHALPLEQKTALLLKLDGGLSLEEIANVLNCGRETIKSRLRYAMAKLRACLENEHE</sequence>
<evidence type="ECO:0000256" key="5">
    <source>
        <dbReference type="ARBA" id="ARBA00023163"/>
    </source>
</evidence>
<name>A0A545T962_9GAMM</name>
<dbReference type="InterPro" id="IPR013325">
    <property type="entry name" value="RNA_pol_sigma_r2"/>
</dbReference>
<dbReference type="Gene3D" id="1.10.1740.10">
    <property type="match status" value="1"/>
</dbReference>